<reference evidence="1 4" key="1">
    <citation type="submission" date="2014-05" db="EMBL/GenBank/DDBJ databases">
        <authorList>
            <person name="Daugherty S.C."/>
            <person name="Tallon L.J."/>
            <person name="Sadzewicz L."/>
            <person name="Kilian M."/>
            <person name="Tettelin H."/>
        </authorList>
    </citation>
    <scope>NUCLEOTIDE SEQUENCE [LARGE SCALE GENOMIC DNA]</scope>
    <source>
        <strain evidence="1 4">SK608</strain>
    </source>
</reference>
<organism evidence="1 4">
    <name type="scientific">Streptococcus mitis</name>
    <dbReference type="NCBI Taxonomy" id="28037"/>
    <lineage>
        <taxon>Bacteria</taxon>
        <taxon>Bacillati</taxon>
        <taxon>Bacillota</taxon>
        <taxon>Bacilli</taxon>
        <taxon>Lactobacillales</taxon>
        <taxon>Streptococcaceae</taxon>
        <taxon>Streptococcus</taxon>
        <taxon>Streptococcus mitis group</taxon>
    </lineage>
</organism>
<evidence type="ECO:0000313" key="4">
    <source>
        <dbReference type="Proteomes" id="UP000028022"/>
    </source>
</evidence>
<accession>A0A081R137</accession>
<comment type="caution">
    <text evidence="1">The sequence shown here is derived from an EMBL/GenBank/DDBJ whole genome shotgun (WGS) entry which is preliminary data.</text>
</comment>
<dbReference type="Proteomes" id="UP000190652">
    <property type="component" value="Unassembled WGS sequence"/>
</dbReference>
<sequence>MQELTKKQKLKKQELKPKIKLRKERKKHELTTVFMADLIGLKNRRQYELKENGKAPFHDYEISIISNYFHKSESELFF</sequence>
<reference evidence="3 6" key="2">
    <citation type="journal article" date="2016" name="Eur. J. Clin. Microbiol. Infect. Dis.">
        <title>Whole genome sequencing as a tool for phylogenetic analysis of clinical strains of Mitis group streptococci.</title>
        <authorList>
            <person name="Rasmussen L.H."/>
            <person name="Dargis R."/>
            <person name="Hojholt K."/>
            <person name="Christensen J.J."/>
            <person name="Skovgaard O."/>
            <person name="Justesen U.S."/>
            <person name="Rosenvinge F.S."/>
            <person name="Moser C."/>
            <person name="Lukjancenko O."/>
            <person name="Rasmussen S."/>
            <person name="Nielsen X.C."/>
        </authorList>
    </citation>
    <scope>NUCLEOTIDE SEQUENCE [LARGE SCALE GENOMIC DNA]</scope>
    <source>
        <strain evidence="3 6">RH_17439_08</strain>
    </source>
</reference>
<evidence type="ECO:0000313" key="2">
    <source>
        <dbReference type="EMBL" id="OOS16855.1"/>
    </source>
</evidence>
<evidence type="ECO:0000313" key="3">
    <source>
        <dbReference type="EMBL" id="ORO93466.1"/>
    </source>
</evidence>
<dbReference type="AlphaFoldDB" id="A0A081R137"/>
<evidence type="ECO:0000313" key="5">
    <source>
        <dbReference type="Proteomes" id="UP000190652"/>
    </source>
</evidence>
<evidence type="ECO:0000313" key="1">
    <source>
        <dbReference type="EMBL" id="KEQ48910.1"/>
    </source>
</evidence>
<reference evidence="2 5" key="3">
    <citation type="submission" date="2017-02" db="EMBL/GenBank/DDBJ databases">
        <title>Draft genome sequence of Streptococcus mitis CCUG 63687.</title>
        <authorList>
            <person name="Salva-Serra F."/>
            <person name="Engstrom-Jakobsson H."/>
            <person name="Thorell K."/>
            <person name="Jaen-Luchoro D."/>
            <person name="Gonzales-Siles L."/>
            <person name="Karlsson R."/>
            <person name="Yazdan S."/>
            <person name="Boulund F."/>
            <person name="Johnning A."/>
            <person name="Engstrand L."/>
            <person name="Kristiansson E."/>
            <person name="Moore E."/>
        </authorList>
    </citation>
    <scope>NUCLEOTIDE SEQUENCE [LARGE SCALE GENOMIC DNA]</scope>
    <source>
        <strain evidence="2 5">CCUG 63687</strain>
    </source>
</reference>
<dbReference type="RefSeq" id="WP_001157069.1">
    <property type="nucleotide sequence ID" value="NZ_CAMHHN010000011.1"/>
</dbReference>
<dbReference type="Proteomes" id="UP000028022">
    <property type="component" value="Unassembled WGS sequence"/>
</dbReference>
<evidence type="ECO:0000313" key="6">
    <source>
        <dbReference type="Proteomes" id="UP000193367"/>
    </source>
</evidence>
<dbReference type="Proteomes" id="UP000193367">
    <property type="component" value="Unassembled WGS sequence"/>
</dbReference>
<dbReference type="EMBL" id="NCVH01000033">
    <property type="protein sequence ID" value="ORO93466.1"/>
    <property type="molecule type" value="Genomic_DNA"/>
</dbReference>
<protein>
    <submittedName>
        <fullName evidence="2">Pathogenicity island protein</fullName>
    </submittedName>
    <submittedName>
        <fullName evidence="1">Phage protein</fullName>
    </submittedName>
</protein>
<proteinExistence type="predicted"/>
<gene>
    <name evidence="2" type="ORF">B0686_09280</name>
    <name evidence="3" type="ORF">B7698_08580</name>
    <name evidence="1" type="ORF">SK608_0207</name>
</gene>
<reference evidence="3" key="4">
    <citation type="submission" date="2017-04" db="EMBL/GenBank/DDBJ databases">
        <authorList>
            <person name="Afonso C.L."/>
            <person name="Miller P.J."/>
            <person name="Scott M.A."/>
            <person name="Spackman E."/>
            <person name="Goraichik I."/>
            <person name="Dimitrov K.M."/>
            <person name="Suarez D.L."/>
            <person name="Swayne D.E."/>
        </authorList>
    </citation>
    <scope>NUCLEOTIDE SEQUENCE</scope>
    <source>
        <strain evidence="3">RH_17439_08</strain>
    </source>
</reference>
<dbReference type="EMBL" id="MUYO01000005">
    <property type="protein sequence ID" value="OOS16855.1"/>
    <property type="molecule type" value="Genomic_DNA"/>
</dbReference>
<dbReference type="EMBL" id="JPFZ01000007">
    <property type="protein sequence ID" value="KEQ48910.1"/>
    <property type="molecule type" value="Genomic_DNA"/>
</dbReference>
<name>A0A081R137_STRMT</name>